<keyword evidence="8" id="KW-1185">Reference proteome</keyword>
<feature type="domain" description="RNA polymerase sigma factor 70 region 4 type 2" evidence="6">
    <location>
        <begin position="123"/>
        <end position="173"/>
    </location>
</feature>
<evidence type="ECO:0000256" key="4">
    <source>
        <dbReference type="ARBA" id="ARBA00023163"/>
    </source>
</evidence>
<name>A0ABV2TBP3_9BACT</name>
<comment type="similarity">
    <text evidence="1">Belongs to the sigma-70 factor family. ECF subfamily.</text>
</comment>
<dbReference type="InterPro" id="IPR014284">
    <property type="entry name" value="RNA_pol_sigma-70_dom"/>
</dbReference>
<dbReference type="SUPFAM" id="SSF88946">
    <property type="entry name" value="Sigma2 domain of RNA polymerase sigma factors"/>
    <property type="match status" value="1"/>
</dbReference>
<dbReference type="InterPro" id="IPR013325">
    <property type="entry name" value="RNA_pol_sigma_r2"/>
</dbReference>
<dbReference type="EMBL" id="JBEXAC010000002">
    <property type="protein sequence ID" value="MET7000457.1"/>
    <property type="molecule type" value="Genomic_DNA"/>
</dbReference>
<keyword evidence="2" id="KW-0805">Transcription regulation</keyword>
<keyword evidence="4" id="KW-0804">Transcription</keyword>
<feature type="domain" description="RNA polymerase sigma-70 region 2" evidence="5">
    <location>
        <begin position="25"/>
        <end position="90"/>
    </location>
</feature>
<dbReference type="InterPro" id="IPR013249">
    <property type="entry name" value="RNA_pol_sigma70_r4_t2"/>
</dbReference>
<evidence type="ECO:0000313" key="7">
    <source>
        <dbReference type="EMBL" id="MET7000457.1"/>
    </source>
</evidence>
<evidence type="ECO:0000256" key="1">
    <source>
        <dbReference type="ARBA" id="ARBA00010641"/>
    </source>
</evidence>
<dbReference type="PANTHER" id="PTHR43133:SF46">
    <property type="entry name" value="RNA POLYMERASE SIGMA-70 FACTOR ECF SUBFAMILY"/>
    <property type="match status" value="1"/>
</dbReference>
<evidence type="ECO:0000259" key="6">
    <source>
        <dbReference type="Pfam" id="PF08281"/>
    </source>
</evidence>
<gene>
    <name evidence="7" type="ORF">ABR189_23905</name>
</gene>
<evidence type="ECO:0000313" key="8">
    <source>
        <dbReference type="Proteomes" id="UP001549749"/>
    </source>
</evidence>
<keyword evidence="3" id="KW-0731">Sigma factor</keyword>
<dbReference type="SUPFAM" id="SSF88659">
    <property type="entry name" value="Sigma3 and sigma4 domains of RNA polymerase sigma factors"/>
    <property type="match status" value="1"/>
</dbReference>
<dbReference type="InterPro" id="IPR039425">
    <property type="entry name" value="RNA_pol_sigma-70-like"/>
</dbReference>
<dbReference type="Pfam" id="PF04542">
    <property type="entry name" value="Sigma70_r2"/>
    <property type="match status" value="1"/>
</dbReference>
<accession>A0ABV2TBP3</accession>
<dbReference type="Gene3D" id="1.10.1740.10">
    <property type="match status" value="1"/>
</dbReference>
<proteinExistence type="inferred from homology"/>
<dbReference type="Proteomes" id="UP001549749">
    <property type="component" value="Unassembled WGS sequence"/>
</dbReference>
<protein>
    <submittedName>
        <fullName evidence="7">Sigma-70 family RNA polymerase sigma factor</fullName>
    </submittedName>
</protein>
<dbReference type="InterPro" id="IPR036388">
    <property type="entry name" value="WH-like_DNA-bd_sf"/>
</dbReference>
<dbReference type="Gene3D" id="1.10.10.10">
    <property type="entry name" value="Winged helix-like DNA-binding domain superfamily/Winged helix DNA-binding domain"/>
    <property type="match status" value="1"/>
</dbReference>
<dbReference type="PANTHER" id="PTHR43133">
    <property type="entry name" value="RNA POLYMERASE ECF-TYPE SIGMA FACTO"/>
    <property type="match status" value="1"/>
</dbReference>
<comment type="caution">
    <text evidence="7">The sequence shown here is derived from an EMBL/GenBank/DDBJ whole genome shotgun (WGS) entry which is preliminary data.</text>
</comment>
<dbReference type="NCBIfam" id="TIGR02937">
    <property type="entry name" value="sigma70-ECF"/>
    <property type="match status" value="1"/>
</dbReference>
<organism evidence="7 8">
    <name type="scientific">Chitinophaga defluvii</name>
    <dbReference type="NCBI Taxonomy" id="3163343"/>
    <lineage>
        <taxon>Bacteria</taxon>
        <taxon>Pseudomonadati</taxon>
        <taxon>Bacteroidota</taxon>
        <taxon>Chitinophagia</taxon>
        <taxon>Chitinophagales</taxon>
        <taxon>Chitinophagaceae</taxon>
        <taxon>Chitinophaga</taxon>
    </lineage>
</organism>
<reference evidence="7 8" key="1">
    <citation type="submission" date="2024-06" db="EMBL/GenBank/DDBJ databases">
        <title>Chitinophaga defluvii sp. nov., isolated from municipal sewage.</title>
        <authorList>
            <person name="Zhang L."/>
        </authorList>
    </citation>
    <scope>NUCLEOTIDE SEQUENCE [LARGE SCALE GENOMIC DNA]</scope>
    <source>
        <strain evidence="7 8">H8</strain>
    </source>
</reference>
<evidence type="ECO:0000256" key="2">
    <source>
        <dbReference type="ARBA" id="ARBA00023015"/>
    </source>
</evidence>
<dbReference type="RefSeq" id="WP_354663016.1">
    <property type="nucleotide sequence ID" value="NZ_JBEXAC010000002.1"/>
</dbReference>
<evidence type="ECO:0000259" key="5">
    <source>
        <dbReference type="Pfam" id="PF04542"/>
    </source>
</evidence>
<dbReference type="Pfam" id="PF08281">
    <property type="entry name" value="Sigma70_r4_2"/>
    <property type="match status" value="1"/>
</dbReference>
<dbReference type="InterPro" id="IPR007627">
    <property type="entry name" value="RNA_pol_sigma70_r2"/>
</dbReference>
<sequence>MDSMPSETALILQLSQGDEHAFAALYKFYQPRLYLFVFPLTGCSKQDTDEVIQDIFVKVWLRKETLVTIRSLQAYLFMMAKNRLWDIRTKHAQLKQVANTLEQQQSGAQTEVLEKLQFNEYHEIAREAISKLPPQKQRIFALRNEQGLSLDEIATELQITKFAVKKQLYDAVRYIKEYLKKKAGMEIPLILLISSYLQR</sequence>
<evidence type="ECO:0000256" key="3">
    <source>
        <dbReference type="ARBA" id="ARBA00023082"/>
    </source>
</evidence>
<dbReference type="InterPro" id="IPR013324">
    <property type="entry name" value="RNA_pol_sigma_r3/r4-like"/>
</dbReference>